<evidence type="ECO:0000313" key="2">
    <source>
        <dbReference type="EMBL" id="CAH1428818.1"/>
    </source>
</evidence>
<dbReference type="Proteomes" id="UP001157418">
    <property type="component" value="Unassembled WGS sequence"/>
</dbReference>
<dbReference type="AlphaFoldDB" id="A0AAU9N785"/>
<organism evidence="2 3">
    <name type="scientific">Lactuca virosa</name>
    <dbReference type="NCBI Taxonomy" id="75947"/>
    <lineage>
        <taxon>Eukaryota</taxon>
        <taxon>Viridiplantae</taxon>
        <taxon>Streptophyta</taxon>
        <taxon>Embryophyta</taxon>
        <taxon>Tracheophyta</taxon>
        <taxon>Spermatophyta</taxon>
        <taxon>Magnoliopsida</taxon>
        <taxon>eudicotyledons</taxon>
        <taxon>Gunneridae</taxon>
        <taxon>Pentapetalae</taxon>
        <taxon>asterids</taxon>
        <taxon>campanulids</taxon>
        <taxon>Asterales</taxon>
        <taxon>Asteraceae</taxon>
        <taxon>Cichorioideae</taxon>
        <taxon>Cichorieae</taxon>
        <taxon>Lactucinae</taxon>
        <taxon>Lactuca</taxon>
    </lineage>
</organism>
<evidence type="ECO:0000313" key="3">
    <source>
        <dbReference type="Proteomes" id="UP001157418"/>
    </source>
</evidence>
<dbReference type="EMBL" id="CAKMRJ010002223">
    <property type="protein sequence ID" value="CAH1428818.1"/>
    <property type="molecule type" value="Genomic_DNA"/>
</dbReference>
<protein>
    <submittedName>
        <fullName evidence="2">Uncharacterized protein</fullName>
    </submittedName>
</protein>
<name>A0AAU9N785_9ASTR</name>
<comment type="caution">
    <text evidence="2">The sequence shown here is derived from an EMBL/GenBank/DDBJ whole genome shotgun (WGS) entry which is preliminary data.</text>
</comment>
<gene>
    <name evidence="2" type="ORF">LVIROSA_LOCUS15721</name>
</gene>
<reference evidence="2 3" key="1">
    <citation type="submission" date="2022-01" db="EMBL/GenBank/DDBJ databases">
        <authorList>
            <person name="Xiong W."/>
            <person name="Schranz E."/>
        </authorList>
    </citation>
    <scope>NUCLEOTIDE SEQUENCE [LARGE SCALE GENOMIC DNA]</scope>
</reference>
<accession>A0AAU9N785</accession>
<evidence type="ECO:0000256" key="1">
    <source>
        <dbReference type="SAM" id="MobiDB-lite"/>
    </source>
</evidence>
<keyword evidence="3" id="KW-1185">Reference proteome</keyword>
<proteinExistence type="predicted"/>
<feature type="region of interest" description="Disordered" evidence="1">
    <location>
        <begin position="1"/>
        <end position="40"/>
    </location>
</feature>
<sequence>MKGVPPDLEPDVIMKRKGKNANSRNKSKSDSGEGSKMPIDPLKAKSVSLLINKFESEVKSPVYKGLSDLSNSDYSRSGLNLSDSSSVWEMMRFSLRSRARVR</sequence>